<keyword evidence="9" id="KW-1185">Reference proteome</keyword>
<keyword evidence="3 6" id="KW-0812">Transmembrane</keyword>
<evidence type="ECO:0000256" key="2">
    <source>
        <dbReference type="ARBA" id="ARBA00022448"/>
    </source>
</evidence>
<feature type="transmembrane region" description="Helical" evidence="6">
    <location>
        <begin position="208"/>
        <end position="224"/>
    </location>
</feature>
<dbReference type="EMBL" id="JAESVN010000003">
    <property type="protein sequence ID" value="MBL4917513.1"/>
    <property type="molecule type" value="Genomic_DNA"/>
</dbReference>
<dbReference type="RefSeq" id="WP_202688418.1">
    <property type="nucleotide sequence ID" value="NZ_JAESVN010000003.1"/>
</dbReference>
<dbReference type="Pfam" id="PF03600">
    <property type="entry name" value="CitMHS"/>
    <property type="match status" value="1"/>
</dbReference>
<feature type="transmembrane region" description="Helical" evidence="6">
    <location>
        <begin position="255"/>
        <end position="276"/>
    </location>
</feature>
<keyword evidence="4 6" id="KW-1133">Transmembrane helix</keyword>
<organism evidence="8 9">
    <name type="scientific">Szabonella alba</name>
    <dbReference type="NCBI Taxonomy" id="2804194"/>
    <lineage>
        <taxon>Bacteria</taxon>
        <taxon>Pseudomonadati</taxon>
        <taxon>Pseudomonadota</taxon>
        <taxon>Alphaproteobacteria</taxon>
        <taxon>Rhodobacterales</taxon>
        <taxon>Paracoccaceae</taxon>
        <taxon>Szabonella</taxon>
    </lineage>
</organism>
<keyword evidence="2" id="KW-0813">Transport</keyword>
<feature type="transmembrane region" description="Helical" evidence="6">
    <location>
        <begin position="318"/>
        <end position="341"/>
    </location>
</feature>
<accession>A0A8K0V8W8</accession>
<dbReference type="PANTHER" id="PTHR43568">
    <property type="entry name" value="P PROTEIN"/>
    <property type="match status" value="1"/>
</dbReference>
<evidence type="ECO:0000313" key="8">
    <source>
        <dbReference type="EMBL" id="MBL4917513.1"/>
    </source>
</evidence>
<dbReference type="GO" id="GO:0055085">
    <property type="term" value="P:transmembrane transport"/>
    <property type="evidence" value="ECO:0007669"/>
    <property type="project" value="InterPro"/>
</dbReference>
<dbReference type="InterPro" id="IPR004680">
    <property type="entry name" value="Cit_transptr-like_dom"/>
</dbReference>
<evidence type="ECO:0000256" key="5">
    <source>
        <dbReference type="ARBA" id="ARBA00023136"/>
    </source>
</evidence>
<dbReference type="InterPro" id="IPR051475">
    <property type="entry name" value="Diverse_Ion_Transporter"/>
</dbReference>
<evidence type="ECO:0000256" key="4">
    <source>
        <dbReference type="ARBA" id="ARBA00022989"/>
    </source>
</evidence>
<dbReference type="Proteomes" id="UP000648908">
    <property type="component" value="Unassembled WGS sequence"/>
</dbReference>
<evidence type="ECO:0000256" key="1">
    <source>
        <dbReference type="ARBA" id="ARBA00004141"/>
    </source>
</evidence>
<dbReference type="GO" id="GO:0016020">
    <property type="term" value="C:membrane"/>
    <property type="evidence" value="ECO:0007669"/>
    <property type="project" value="UniProtKB-SubCell"/>
</dbReference>
<comment type="caution">
    <text evidence="8">The sequence shown here is derived from an EMBL/GenBank/DDBJ whole genome shotgun (WGS) entry which is preliminary data.</text>
</comment>
<gene>
    <name evidence="8" type="ORF">JL811_09795</name>
</gene>
<dbReference type="PANTHER" id="PTHR43568:SF1">
    <property type="entry name" value="P PROTEIN"/>
    <property type="match status" value="1"/>
</dbReference>
<feature type="transmembrane region" description="Helical" evidence="6">
    <location>
        <begin position="20"/>
        <end position="37"/>
    </location>
</feature>
<dbReference type="AlphaFoldDB" id="A0A8K0V8W8"/>
<proteinExistence type="predicted"/>
<feature type="transmembrane region" description="Helical" evidence="6">
    <location>
        <begin position="353"/>
        <end position="372"/>
    </location>
</feature>
<feature type="domain" description="Citrate transporter-like" evidence="7">
    <location>
        <begin position="20"/>
        <end position="315"/>
    </location>
</feature>
<evidence type="ECO:0000259" key="7">
    <source>
        <dbReference type="Pfam" id="PF03600"/>
    </source>
</evidence>
<reference evidence="8" key="1">
    <citation type="submission" date="2021-01" db="EMBL/GenBank/DDBJ databases">
        <title>Tabrizicola alba sp. nov. a motile alkaliphilic bacterium isolated from a soda lake.</title>
        <authorList>
            <person name="Szuroczki S."/>
            <person name="Abbaszade G."/>
            <person name="Schumann P."/>
            <person name="Toth E."/>
        </authorList>
    </citation>
    <scope>NUCLEOTIDE SEQUENCE</scope>
    <source>
        <strain evidence="8">DMG-N-6</strain>
    </source>
</reference>
<evidence type="ECO:0000313" key="9">
    <source>
        <dbReference type="Proteomes" id="UP000648908"/>
    </source>
</evidence>
<protein>
    <recommendedName>
        <fullName evidence="7">Citrate transporter-like domain-containing protein</fullName>
    </recommendedName>
</protein>
<comment type="subcellular location">
    <subcellularLocation>
        <location evidence="1">Membrane</location>
        <topology evidence="1">Multi-pass membrane protein</topology>
    </subcellularLocation>
</comment>
<feature type="transmembrane region" description="Helical" evidence="6">
    <location>
        <begin position="88"/>
        <end position="111"/>
    </location>
</feature>
<feature type="transmembrane region" description="Helical" evidence="6">
    <location>
        <begin position="49"/>
        <end position="67"/>
    </location>
</feature>
<keyword evidence="5 6" id="KW-0472">Membrane</keyword>
<feature type="transmembrane region" description="Helical" evidence="6">
    <location>
        <begin position="166"/>
        <end position="187"/>
    </location>
</feature>
<evidence type="ECO:0000256" key="3">
    <source>
        <dbReference type="ARBA" id="ARBA00022692"/>
    </source>
</evidence>
<sequence>MMHPSPAAPGRFLQWLRAEWLLVLLLILLPPLLWLVPQEGAQLAALIDWKTIGALAGLMVLSRGLELSGAIDRAGRSLLARLGNERRLALALVLFAALLAAVVTNDVALFVTVPLTLSLARILPLRTGRLVIFQALAVNAGSTLSPVGNPQNLFLWQISGLGFGEFLMTMLPLGLAMLAVLILLVPLGFAPHRLPSRRDVPTPPLQRGLMILSLAAYPLFLALVNAGHALPAAMAVIALYAIAFRGLLRGIDWPLLLVFVLMFLDLGLLGRLPVIADLVPRALHLPGGAYTLGALLSQGMSNVPAAIFLAPFSPDLQALAWGVSVGGFGLAIGSLANLIALRLARVPGLWREFHLWSLPVFALSLAAGALLLPG</sequence>
<evidence type="ECO:0000256" key="6">
    <source>
        <dbReference type="SAM" id="Phobius"/>
    </source>
</evidence>
<name>A0A8K0V8W8_9RHOB</name>